<accession>A0A3Q3J5M5</accession>
<dbReference type="SUPFAM" id="SSF47266">
    <property type="entry name" value="4-helical cytokines"/>
    <property type="match status" value="1"/>
</dbReference>
<evidence type="ECO:0000256" key="1">
    <source>
        <dbReference type="RuleBase" id="RU363133"/>
    </source>
</evidence>
<dbReference type="GO" id="GO:0005125">
    <property type="term" value="F:cytokine activity"/>
    <property type="evidence" value="ECO:0007669"/>
    <property type="project" value="UniProtKB-KW"/>
</dbReference>
<name>A0A3Q3J5M5_MONAL</name>
<keyword evidence="1" id="KW-0339">Growth factor</keyword>
<feature type="chain" id="PRO_5018381299" description="Interleukin-12 subunit alpha" evidence="1">
    <location>
        <begin position="30"/>
        <end position="212"/>
    </location>
</feature>
<dbReference type="GO" id="GO:0008083">
    <property type="term" value="F:growth factor activity"/>
    <property type="evidence" value="ECO:0007669"/>
    <property type="project" value="UniProtKB-KW"/>
</dbReference>
<evidence type="ECO:0000313" key="3">
    <source>
        <dbReference type="Proteomes" id="UP000261600"/>
    </source>
</evidence>
<sequence length="212" mass="23686">MFIILYRADSASCALLLLLLTLGWRASTGVPVPDLSTEKCEQCSLLFRSLLLNFTDLLNSSVCFGITSNKVVLKSKAQTLLTCTPTLSQVTSVMMSSLSHLSWQSECLRNIMKDLAHYDTVIQSYIKSSLRNPEEEVPPLNQTLGIIQSLRKNCAMMTNGEDDSAEEVTVPVWGSESFINRQDMCNMLRGFYVRTITINRAMGYISSGDHRK</sequence>
<feature type="signal peptide" evidence="1">
    <location>
        <begin position="1"/>
        <end position="29"/>
    </location>
</feature>
<keyword evidence="1" id="KW-0732">Signal</keyword>
<comment type="similarity">
    <text evidence="1">Belongs to the IL-6 superfamily.</text>
</comment>
<gene>
    <name evidence="1" type="primary">IL12A</name>
</gene>
<dbReference type="GO" id="GO:0005143">
    <property type="term" value="F:interleukin-12 receptor binding"/>
    <property type="evidence" value="ECO:0007669"/>
    <property type="project" value="InterPro"/>
</dbReference>
<dbReference type="Proteomes" id="UP000261600">
    <property type="component" value="Unplaced"/>
</dbReference>
<keyword evidence="1" id="KW-0202">Cytokine</keyword>
<reference evidence="2" key="1">
    <citation type="submission" date="2025-08" db="UniProtKB">
        <authorList>
            <consortium name="Ensembl"/>
        </authorList>
    </citation>
    <scope>IDENTIFICATION</scope>
</reference>
<dbReference type="Pfam" id="PF03039">
    <property type="entry name" value="IL12"/>
    <property type="match status" value="1"/>
</dbReference>
<dbReference type="InterPro" id="IPR004281">
    <property type="entry name" value="IL-12_alpha"/>
</dbReference>
<comment type="subunit">
    <text evidence="1">Heterodimer with IL12B; disulfide-linked. The heterodimer is known as interleukin IL-12.</text>
</comment>
<dbReference type="GO" id="GO:0005615">
    <property type="term" value="C:extracellular space"/>
    <property type="evidence" value="ECO:0007669"/>
    <property type="project" value="UniProtKB-KW"/>
</dbReference>
<keyword evidence="1" id="KW-1015">Disulfide bond</keyword>
<keyword evidence="1" id="KW-0964">Secreted</keyword>
<dbReference type="Ensembl" id="ENSMALT00000014120.1">
    <property type="protein sequence ID" value="ENSMALP00000013823.1"/>
    <property type="gene ID" value="ENSMALG00000009721.1"/>
</dbReference>
<dbReference type="GO" id="GO:0006955">
    <property type="term" value="P:immune response"/>
    <property type="evidence" value="ECO:0007669"/>
    <property type="project" value="InterPro"/>
</dbReference>
<reference evidence="2" key="2">
    <citation type="submission" date="2025-09" db="UniProtKB">
        <authorList>
            <consortium name="Ensembl"/>
        </authorList>
    </citation>
    <scope>IDENTIFICATION</scope>
</reference>
<protein>
    <recommendedName>
        <fullName evidence="1">Interleukin-12 subunit alpha</fullName>
        <shortName evidence="1">IL-12A</shortName>
    </recommendedName>
</protein>
<keyword evidence="3" id="KW-1185">Reference proteome</keyword>
<organism evidence="2 3">
    <name type="scientific">Monopterus albus</name>
    <name type="common">Swamp eel</name>
    <dbReference type="NCBI Taxonomy" id="43700"/>
    <lineage>
        <taxon>Eukaryota</taxon>
        <taxon>Metazoa</taxon>
        <taxon>Chordata</taxon>
        <taxon>Craniata</taxon>
        <taxon>Vertebrata</taxon>
        <taxon>Euteleostomi</taxon>
        <taxon>Actinopterygii</taxon>
        <taxon>Neopterygii</taxon>
        <taxon>Teleostei</taxon>
        <taxon>Neoteleostei</taxon>
        <taxon>Acanthomorphata</taxon>
        <taxon>Anabantaria</taxon>
        <taxon>Synbranchiformes</taxon>
        <taxon>Synbranchidae</taxon>
        <taxon>Monopterus</taxon>
    </lineage>
</organism>
<comment type="subcellular location">
    <subcellularLocation>
        <location evidence="1">Secreted</location>
    </subcellularLocation>
</comment>
<dbReference type="Gene3D" id="1.20.1250.10">
    <property type="match status" value="1"/>
</dbReference>
<proteinExistence type="inferred from homology"/>
<dbReference type="InterPro" id="IPR009079">
    <property type="entry name" value="4_helix_cytokine-like_core"/>
</dbReference>
<evidence type="ECO:0000313" key="2">
    <source>
        <dbReference type="Ensembl" id="ENSMALP00000013823.1"/>
    </source>
</evidence>
<dbReference type="AlphaFoldDB" id="A0A3Q3J5M5"/>